<evidence type="ECO:0000313" key="3">
    <source>
        <dbReference type="Proteomes" id="UP000800235"/>
    </source>
</evidence>
<evidence type="ECO:0000256" key="1">
    <source>
        <dbReference type="SAM" id="MobiDB-lite"/>
    </source>
</evidence>
<comment type="caution">
    <text evidence="2">The sequence shown here is derived from an EMBL/GenBank/DDBJ whole genome shotgun (WGS) entry which is preliminary data.</text>
</comment>
<reference evidence="2" key="1">
    <citation type="journal article" date="2020" name="Stud. Mycol.">
        <title>101 Dothideomycetes genomes: a test case for predicting lifestyles and emergence of pathogens.</title>
        <authorList>
            <person name="Haridas S."/>
            <person name="Albert R."/>
            <person name="Binder M."/>
            <person name="Bloem J."/>
            <person name="Labutti K."/>
            <person name="Salamov A."/>
            <person name="Andreopoulos B."/>
            <person name="Baker S."/>
            <person name="Barry K."/>
            <person name="Bills G."/>
            <person name="Bluhm B."/>
            <person name="Cannon C."/>
            <person name="Castanera R."/>
            <person name="Culley D."/>
            <person name="Daum C."/>
            <person name="Ezra D."/>
            <person name="Gonzalez J."/>
            <person name="Henrissat B."/>
            <person name="Kuo A."/>
            <person name="Liang C."/>
            <person name="Lipzen A."/>
            <person name="Lutzoni F."/>
            <person name="Magnuson J."/>
            <person name="Mondo S."/>
            <person name="Nolan M."/>
            <person name="Ohm R."/>
            <person name="Pangilinan J."/>
            <person name="Park H.-J."/>
            <person name="Ramirez L."/>
            <person name="Alfaro M."/>
            <person name="Sun H."/>
            <person name="Tritt A."/>
            <person name="Yoshinaga Y."/>
            <person name="Zwiers L.-H."/>
            <person name="Turgeon B."/>
            <person name="Goodwin S."/>
            <person name="Spatafora J."/>
            <person name="Crous P."/>
            <person name="Grigoriev I."/>
        </authorList>
    </citation>
    <scope>NUCLEOTIDE SEQUENCE</scope>
    <source>
        <strain evidence="2">CBS 130266</strain>
    </source>
</reference>
<feature type="region of interest" description="Disordered" evidence="1">
    <location>
        <begin position="194"/>
        <end position="218"/>
    </location>
</feature>
<accession>A0A9P4TY81</accession>
<proteinExistence type="predicted"/>
<feature type="non-terminal residue" evidence="2">
    <location>
        <position position="1"/>
    </location>
</feature>
<sequence>ACNHFPHHYLEVLSSSSSSHSHQNNTSTLQTKFLSSYNKSNTNYHQLKTSDMLSNLFLPIILFCASLGVANPSSGLYELVSTLDQANIFPREEAAKLLSKRGDVSPEMCNLLCKQAQQNCFNSCHAPRPDQPPAPVTCDGEKPTHQDCDNYACTSFNSFCSKCGYSACPHDTTNFEKRDFITDLVNTVGNFLKNAGDQIKNPPPPKQGPTGILTAPPR</sequence>
<evidence type="ECO:0000313" key="2">
    <source>
        <dbReference type="EMBL" id="KAF2430310.1"/>
    </source>
</evidence>
<dbReference type="AlphaFoldDB" id="A0A9P4TY81"/>
<keyword evidence="3" id="KW-1185">Reference proteome</keyword>
<gene>
    <name evidence="2" type="ORF">EJ08DRAFT_715790</name>
</gene>
<organism evidence="2 3">
    <name type="scientific">Tothia fuscella</name>
    <dbReference type="NCBI Taxonomy" id="1048955"/>
    <lineage>
        <taxon>Eukaryota</taxon>
        <taxon>Fungi</taxon>
        <taxon>Dikarya</taxon>
        <taxon>Ascomycota</taxon>
        <taxon>Pezizomycotina</taxon>
        <taxon>Dothideomycetes</taxon>
        <taxon>Pleosporomycetidae</taxon>
        <taxon>Venturiales</taxon>
        <taxon>Cylindrosympodiaceae</taxon>
        <taxon>Tothia</taxon>
    </lineage>
</organism>
<dbReference type="Proteomes" id="UP000800235">
    <property type="component" value="Unassembled WGS sequence"/>
</dbReference>
<protein>
    <submittedName>
        <fullName evidence="2">Uncharacterized protein</fullName>
    </submittedName>
</protein>
<dbReference type="EMBL" id="MU007040">
    <property type="protein sequence ID" value="KAF2430310.1"/>
    <property type="molecule type" value="Genomic_DNA"/>
</dbReference>
<name>A0A9P4TY81_9PEZI</name>